<keyword evidence="1" id="KW-0472">Membrane</keyword>
<evidence type="ECO:0000313" key="3">
    <source>
        <dbReference type="EMBL" id="KAF6745181.1"/>
    </source>
</evidence>
<feature type="transmembrane region" description="Helical" evidence="1">
    <location>
        <begin position="116"/>
        <end position="136"/>
    </location>
</feature>
<dbReference type="Proteomes" id="UP000521943">
    <property type="component" value="Unassembled WGS sequence"/>
</dbReference>
<protein>
    <recommendedName>
        <fullName evidence="2">DUF6533 domain-containing protein</fullName>
    </recommendedName>
</protein>
<evidence type="ECO:0000256" key="1">
    <source>
        <dbReference type="SAM" id="Phobius"/>
    </source>
</evidence>
<feature type="transmembrane region" description="Helical" evidence="1">
    <location>
        <begin position="175"/>
        <end position="197"/>
    </location>
</feature>
<dbReference type="Pfam" id="PF20151">
    <property type="entry name" value="DUF6533"/>
    <property type="match status" value="1"/>
</dbReference>
<accession>A0A8H6HF62</accession>
<reference evidence="3 4" key="1">
    <citation type="submission" date="2020-07" db="EMBL/GenBank/DDBJ databases">
        <title>Comparative genomics of pyrophilous fungi reveals a link between fire events and developmental genes.</title>
        <authorList>
            <consortium name="DOE Joint Genome Institute"/>
            <person name="Steindorff A.S."/>
            <person name="Carver A."/>
            <person name="Calhoun S."/>
            <person name="Stillman K."/>
            <person name="Liu H."/>
            <person name="Lipzen A."/>
            <person name="Pangilinan J."/>
            <person name="Labutti K."/>
            <person name="Bruns T.D."/>
            <person name="Grigoriev I.V."/>
        </authorList>
    </citation>
    <scope>NUCLEOTIDE SEQUENCE [LARGE SCALE GENOMIC DNA]</scope>
    <source>
        <strain evidence="3 4">CBS 144469</strain>
    </source>
</reference>
<proteinExistence type="predicted"/>
<keyword evidence="4" id="KW-1185">Reference proteome</keyword>
<keyword evidence="1" id="KW-0812">Transmembrane</keyword>
<feature type="transmembrane region" description="Helical" evidence="1">
    <location>
        <begin position="47"/>
        <end position="66"/>
    </location>
</feature>
<keyword evidence="1" id="KW-1133">Transmembrane helix</keyword>
<organism evidence="3 4">
    <name type="scientific">Ephemerocybe angulata</name>
    <dbReference type="NCBI Taxonomy" id="980116"/>
    <lineage>
        <taxon>Eukaryota</taxon>
        <taxon>Fungi</taxon>
        <taxon>Dikarya</taxon>
        <taxon>Basidiomycota</taxon>
        <taxon>Agaricomycotina</taxon>
        <taxon>Agaricomycetes</taxon>
        <taxon>Agaricomycetidae</taxon>
        <taxon>Agaricales</taxon>
        <taxon>Agaricineae</taxon>
        <taxon>Psathyrellaceae</taxon>
        <taxon>Ephemerocybe</taxon>
    </lineage>
</organism>
<evidence type="ECO:0000259" key="2">
    <source>
        <dbReference type="Pfam" id="PF20151"/>
    </source>
</evidence>
<dbReference type="EMBL" id="JACGCI010000109">
    <property type="protein sequence ID" value="KAF6745181.1"/>
    <property type="molecule type" value="Genomic_DNA"/>
</dbReference>
<name>A0A8H6HF62_9AGAR</name>
<feature type="transmembrane region" description="Helical" evidence="1">
    <location>
        <begin position="86"/>
        <end position="109"/>
    </location>
</feature>
<comment type="caution">
    <text evidence="3">The sequence shown here is derived from an EMBL/GenBank/DDBJ whole genome shotgun (WGS) entry which is preliminary data.</text>
</comment>
<gene>
    <name evidence="3" type="ORF">DFP72DRAFT_1091752</name>
</gene>
<feature type="domain" description="DUF6533" evidence="2">
    <location>
        <begin position="23"/>
        <end position="58"/>
    </location>
</feature>
<evidence type="ECO:0000313" key="4">
    <source>
        <dbReference type="Proteomes" id="UP000521943"/>
    </source>
</evidence>
<dbReference type="AlphaFoldDB" id="A0A8H6HF62"/>
<sequence length="250" mass="27986">MSLTPEEIAELTDDISIWFTQDLYHHLTTLAEEVSTILPQKWRTGKILFLLLRYLPICYIILAIFLECRIHMDLTPKVCRELYIANALAIGRVILFGAEVVILLCLHALLGARRRYLALCILIYMGLTITVIILAGRVDSEASRALLRSELDQELGYGCTWSGDRSSDAIKMVVIAGYMSLAKATSMAILMLSVFLVRYRNTTGTLLHVLRRDSGVQIVSLVALRLFAAVNSSFVELLGFYNIPDTIATE</sequence>
<feature type="transmembrane region" description="Helical" evidence="1">
    <location>
        <begin position="218"/>
        <end position="241"/>
    </location>
</feature>
<dbReference type="InterPro" id="IPR045340">
    <property type="entry name" value="DUF6533"/>
</dbReference>